<sequence length="1682" mass="187723">MLRELALSQQVLLPGSDAQAVDDESVPKSANLRYSFLGHRVCKEAFAALLGVGWNPRLTTMLKAVLQNRRSAPVDRRYMARPENDPKPVYGEVVSYLQSLYESVAETLPFEQADDDADEPDAYRVNATVGDELRYLPPGSMYDTWRQYTASAPTTCSWHTFHNAWTKEFKHKLTFRNKYTFGICPTCLKHKLLLRHLGSDAVARHRQRLVYDRHLAAQFADRRCYWAMRASSRLHHRSITMIVDAIDQAKFSCPRSPIFGHSFEKYVRPRLHVWGLICHGWCAHVAVSDADTSKGASTLVDLVLFALERLRRRGARLQEFELNIQLDNTASCNKNNTVMAMAATLASLQLVAVVRLTFLRVGHTHEDIDQWLGELAGFVRRKLPVSETPDLLVQELNAGFMRKTRCKQWMADSAYTSRLVYLTGADMLKLPGSHATGFLPRRPMPEKYKKMIHGLASAITTHPFTLHRAAAYLRGWVEGTLTKAAPLDFLELRSPTSPTATAAVHARPAGRMQAMPLEPEQSTVRVLAATSHPVGSMKMVLINSLAKSLRDDGMQAYASYQQAYRMWSLLPPSVQTAMESSEAGTAETADVAEAEVDDSSVPLQAEYDRELGDLDVTKALQASESLPWWPKAVELLNKIMSDKGAADFFLKEYPTAEARKEFAETLKDAFPLPAGESFSKDYSPRIKTIQTWQTCYHPQGGNKGLIPNEYFQNLCILILLEGMKTDAAVIPGTEYLVLGPLCPLYFDEAWETAELEKNAFQAQSVGFVKGWSRSLAMCTVAYILVQLDLVQYYRDHLPAQFRSFCCMKGMVPAETASEVERIAANSMTLSSVMTRAAPNAFNSLHQLYRRVKHGETVEDIVHAYQAPKSVKSVLGMGPAESQALVNLVHFIPKQAQAILSMAAVEFGMKRGVISHAGLGCAAMRVGYAPSDVAAPEWKERLTCTSSSIILCCERLVGDWKKAAPSMRKTSGPTEVTKMSKICRCWEIVIAQLRGQLTSDQFNKSHANLHEAFLNASFDDQLQLITEECPAVVNLKDIPDIATVLELHSTEIEKAAIEKSRALQIQVEAATFAKMEEDLAQDLHKLVRWAKEEHARTSTQASLVLTHQRKRYVKGLQAVEAHTEQWLRIRTCNIASWPMELADFRKNLFDKVTVSPSKRFVLMVLDMSLSPTNTEIDDMIKTAASILHASGQNALFVLLPQQYNKSQSMSSVLAAQRRIEDKLMAQQVNFESHVSIHYNIENMHGSDKRRLSTQARFAVSQKVDADAWLESTVARGKLENIPLLTVRKMRKLSMPGAVNSADRWELSPQDRLIQRGPKATAAMIEGIVANSPANGRDTMLTVVEARMSPNSADWAEGCWLLQKEWATQTDKPQISYLGFSKEASPAKPHMQSLLMEEWWPQQPHAGTLEPDSRPTEHPTLALATFQDGVPSLPPIVLSKFDDNETYSTKWNTLVTEFRNTVKAEVMPRITVVPSPTASNAGSASTTVGPDFNFAPFPEQASRVIFPNVPKASWQEDNVPLGGSAQPNPDDVVMWDLSSDVDKIVVEIEEGTRKFCTVAEARHYALTTLNIPDIGLQNYAASPLKDGDREVFTRCTLEPSANSYLFFTPSNLSDDQVAEGLLKRDVLGAVFVGCMKKLLEMENVKIVWRCMSQTQVPAMIKAVKAKLFLACSIQLEAGFFYRLT</sequence>
<evidence type="ECO:0000313" key="3">
    <source>
        <dbReference type="Proteomes" id="UP000186817"/>
    </source>
</evidence>
<dbReference type="PANTHER" id="PTHR33153:SF3">
    <property type="entry name" value="TRAFFICKING PROTEIN PARTICLE COMPLEX SUBUNIT 11 DOMAIN-CONTAINING PROTEIN"/>
    <property type="match status" value="1"/>
</dbReference>
<dbReference type="InterPro" id="IPR057191">
    <property type="entry name" value="DUF7869"/>
</dbReference>
<accession>A0A1Q9D1K1</accession>
<comment type="caution">
    <text evidence="2">The sequence shown here is derived from an EMBL/GenBank/DDBJ whole genome shotgun (WGS) entry which is preliminary data.</text>
</comment>
<dbReference type="EMBL" id="LSRX01000779">
    <property type="protein sequence ID" value="OLP89060.1"/>
    <property type="molecule type" value="Genomic_DNA"/>
</dbReference>
<evidence type="ECO:0000313" key="2">
    <source>
        <dbReference type="EMBL" id="OLP89060.1"/>
    </source>
</evidence>
<keyword evidence="3" id="KW-1185">Reference proteome</keyword>
<proteinExistence type="predicted"/>
<name>A0A1Q9D1K1_SYMMI</name>
<evidence type="ECO:0000259" key="1">
    <source>
        <dbReference type="Pfam" id="PF25273"/>
    </source>
</evidence>
<reference evidence="2 3" key="1">
    <citation type="submission" date="2016-02" db="EMBL/GenBank/DDBJ databases">
        <title>Genome analysis of coral dinoflagellate symbionts highlights evolutionary adaptations to a symbiotic lifestyle.</title>
        <authorList>
            <person name="Aranda M."/>
            <person name="Li Y."/>
            <person name="Liew Y.J."/>
            <person name="Baumgarten S."/>
            <person name="Simakov O."/>
            <person name="Wilson M."/>
            <person name="Piel J."/>
            <person name="Ashoor H."/>
            <person name="Bougouffa S."/>
            <person name="Bajic V.B."/>
            <person name="Ryu T."/>
            <person name="Ravasi T."/>
            <person name="Bayer T."/>
            <person name="Micklem G."/>
            <person name="Kim H."/>
            <person name="Bhak J."/>
            <person name="Lajeunesse T.C."/>
            <person name="Voolstra C.R."/>
        </authorList>
    </citation>
    <scope>NUCLEOTIDE SEQUENCE [LARGE SCALE GENOMIC DNA]</scope>
    <source>
        <strain evidence="2 3">CCMP2467</strain>
    </source>
</reference>
<dbReference type="Pfam" id="PF25273">
    <property type="entry name" value="DUF7869"/>
    <property type="match status" value="1"/>
</dbReference>
<dbReference type="OrthoDB" id="410478at2759"/>
<dbReference type="Proteomes" id="UP000186817">
    <property type="component" value="Unassembled WGS sequence"/>
</dbReference>
<feature type="domain" description="DUF7869" evidence="1">
    <location>
        <begin position="270"/>
        <end position="408"/>
    </location>
</feature>
<protein>
    <recommendedName>
        <fullName evidence="1">DUF7869 domain-containing protein</fullName>
    </recommendedName>
</protein>
<dbReference type="PANTHER" id="PTHR33153">
    <property type="entry name" value="MYND-TYPE DOMAIN-CONTAINING PROTEIN"/>
    <property type="match status" value="1"/>
</dbReference>
<gene>
    <name evidence="2" type="ORF">AK812_SmicGene29520</name>
</gene>
<organism evidence="2 3">
    <name type="scientific">Symbiodinium microadriaticum</name>
    <name type="common">Dinoflagellate</name>
    <name type="synonym">Zooxanthella microadriatica</name>
    <dbReference type="NCBI Taxonomy" id="2951"/>
    <lineage>
        <taxon>Eukaryota</taxon>
        <taxon>Sar</taxon>
        <taxon>Alveolata</taxon>
        <taxon>Dinophyceae</taxon>
        <taxon>Suessiales</taxon>
        <taxon>Symbiodiniaceae</taxon>
        <taxon>Symbiodinium</taxon>
    </lineage>
</organism>